<feature type="transmembrane region" description="Helical" evidence="6">
    <location>
        <begin position="80"/>
        <end position="100"/>
    </location>
</feature>
<accession>A0A444B3T8</accession>
<dbReference type="Proteomes" id="UP000288711">
    <property type="component" value="Unassembled WGS sequence"/>
</dbReference>
<evidence type="ECO:0000256" key="5">
    <source>
        <dbReference type="ARBA" id="ARBA00023136"/>
    </source>
</evidence>
<comment type="caution">
    <text evidence="8">The sequence shown here is derived from an EMBL/GenBank/DDBJ whole genome shotgun (WGS) entry which is preliminary data.</text>
</comment>
<evidence type="ECO:0000313" key="8">
    <source>
        <dbReference type="EMBL" id="RWU82995.1"/>
    </source>
</evidence>
<keyword evidence="4 6" id="KW-1133">Transmembrane helix</keyword>
<evidence type="ECO:0000313" key="9">
    <source>
        <dbReference type="Proteomes" id="UP000288711"/>
    </source>
</evidence>
<keyword evidence="3 6" id="KW-0812">Transmembrane</keyword>
<dbReference type="InterPro" id="IPR003807">
    <property type="entry name" value="DUF202"/>
</dbReference>
<dbReference type="InterPro" id="IPR052053">
    <property type="entry name" value="IM_YidH-like"/>
</dbReference>
<dbReference type="PANTHER" id="PTHR34187:SF2">
    <property type="entry name" value="DUF202 DOMAIN-CONTAINING PROTEIN"/>
    <property type="match status" value="1"/>
</dbReference>
<gene>
    <name evidence="8" type="ORF">CWN80_09295</name>
</gene>
<evidence type="ECO:0000259" key="7">
    <source>
        <dbReference type="Pfam" id="PF02656"/>
    </source>
</evidence>
<keyword evidence="2" id="KW-1003">Cell membrane</keyword>
<proteinExistence type="predicted"/>
<dbReference type="AlphaFoldDB" id="A0A444B3T8"/>
<evidence type="ECO:0000256" key="4">
    <source>
        <dbReference type="ARBA" id="ARBA00022989"/>
    </source>
</evidence>
<name>A0A444B3T8_9MICO</name>
<comment type="subcellular location">
    <subcellularLocation>
        <location evidence="1">Cell membrane</location>
        <topology evidence="1">Multi-pass membrane protein</topology>
    </subcellularLocation>
</comment>
<dbReference type="Pfam" id="PF02656">
    <property type="entry name" value="DUF202"/>
    <property type="match status" value="1"/>
</dbReference>
<protein>
    <submittedName>
        <fullName evidence="8">DUF202 domain-containing protein</fullName>
    </submittedName>
</protein>
<feature type="transmembrane region" description="Helical" evidence="6">
    <location>
        <begin position="48"/>
        <end position="68"/>
    </location>
</feature>
<evidence type="ECO:0000256" key="2">
    <source>
        <dbReference type="ARBA" id="ARBA00022475"/>
    </source>
</evidence>
<dbReference type="EMBL" id="PIPF01000009">
    <property type="protein sequence ID" value="RWU82995.1"/>
    <property type="molecule type" value="Genomic_DNA"/>
</dbReference>
<organism evidence="8 9">
    <name type="scientific">Janibacter hoylei PVAS-1</name>
    <dbReference type="NCBI Taxonomy" id="1210046"/>
    <lineage>
        <taxon>Bacteria</taxon>
        <taxon>Bacillati</taxon>
        <taxon>Actinomycetota</taxon>
        <taxon>Actinomycetes</taxon>
        <taxon>Micrococcales</taxon>
        <taxon>Intrasporangiaceae</taxon>
        <taxon>Janibacter</taxon>
    </lineage>
</organism>
<evidence type="ECO:0000256" key="6">
    <source>
        <dbReference type="SAM" id="Phobius"/>
    </source>
</evidence>
<dbReference type="OrthoDB" id="582337at2"/>
<dbReference type="PANTHER" id="PTHR34187">
    <property type="entry name" value="FGR18P"/>
    <property type="match status" value="1"/>
</dbReference>
<evidence type="ECO:0000256" key="1">
    <source>
        <dbReference type="ARBA" id="ARBA00004651"/>
    </source>
</evidence>
<keyword evidence="9" id="KW-1185">Reference proteome</keyword>
<evidence type="ECO:0000256" key="3">
    <source>
        <dbReference type="ARBA" id="ARBA00022692"/>
    </source>
</evidence>
<reference evidence="8 9" key="1">
    <citation type="journal article" date="2009" name="Int. J. Syst. Evol. Microbiol.">
        <title>Janibacter hoylei sp. nov., Bacillus isronensis sp. nov. and Bacillus aryabhattai sp. nov., isolated from cryotubes used for collecting air from the upper atmosphere.</title>
        <authorList>
            <person name="Shivaji S."/>
            <person name="Chaturvedi P."/>
            <person name="Begum Z."/>
            <person name="Pindi P.K."/>
            <person name="Manorama R."/>
            <person name="Padmanaban D.A."/>
            <person name="Shouche Y.S."/>
            <person name="Pawar S."/>
            <person name="Vaishampayan P."/>
            <person name="Dutt C.B."/>
            <person name="Datta G.N."/>
            <person name="Manchanda R.K."/>
            <person name="Rao U.R."/>
            <person name="Bhargava P.M."/>
            <person name="Narlikar J.V."/>
        </authorList>
    </citation>
    <scope>NUCLEOTIDE SEQUENCE [LARGE SCALE GENOMIC DNA]</scope>
    <source>
        <strain evidence="8 9">PVAS-1</strain>
    </source>
</reference>
<feature type="domain" description="DUF202" evidence="7">
    <location>
        <begin position="39"/>
        <end position="104"/>
    </location>
</feature>
<keyword evidence="5 6" id="KW-0472">Membrane</keyword>
<dbReference type="GO" id="GO:0005886">
    <property type="term" value="C:plasma membrane"/>
    <property type="evidence" value="ECO:0007669"/>
    <property type="project" value="UniProtKB-SubCell"/>
</dbReference>
<sequence>MRPPGVISLGRCARRYPASVTSERWPAYVYGEGEEPDYRFSLANERTLLAWLRTTLALLAAGVAVDVVDIGVPDPMTRALAAMLLTLGALCPLLAFARWAMAERAMRRGEPLPSLGVSAAIVTGLVLVAAAALAVVVGTSR</sequence>
<feature type="transmembrane region" description="Helical" evidence="6">
    <location>
        <begin position="112"/>
        <end position="137"/>
    </location>
</feature>